<dbReference type="EMBL" id="FTNK01000008">
    <property type="protein sequence ID" value="SIR19453.1"/>
    <property type="molecule type" value="Genomic_DNA"/>
</dbReference>
<dbReference type="Proteomes" id="UP000186666">
    <property type="component" value="Unassembled WGS sequence"/>
</dbReference>
<feature type="transmembrane region" description="Helical" evidence="1">
    <location>
        <begin position="43"/>
        <end position="63"/>
    </location>
</feature>
<keyword evidence="3" id="KW-1185">Reference proteome</keyword>
<evidence type="ECO:0000256" key="1">
    <source>
        <dbReference type="SAM" id="Phobius"/>
    </source>
</evidence>
<keyword evidence="1" id="KW-0812">Transmembrane</keyword>
<accession>A0ABY1K3E8</accession>
<evidence type="ECO:0000313" key="3">
    <source>
        <dbReference type="Proteomes" id="UP000186666"/>
    </source>
</evidence>
<comment type="caution">
    <text evidence="2">The sequence shown here is derived from an EMBL/GenBank/DDBJ whole genome shotgun (WGS) entry which is preliminary data.</text>
</comment>
<dbReference type="RefSeq" id="WP_068579585.1">
    <property type="nucleotide sequence ID" value="NZ_FTNK01000008.1"/>
</dbReference>
<keyword evidence="1" id="KW-1133">Transmembrane helix</keyword>
<sequence>MNRQPKGLLWKIARSWWILLPFTFYFNWIAFIYVGWRVQHKRWTLYGTLYAIPFFLVFIDILFKINSNILTYVWSYSLLIGAFTSMIHAFNIRKEFLTRLEARQYGIPYVDETLIHQIESNYGLKTELPTSVQYDGPVPTTVYTRGSLIRQS</sequence>
<protein>
    <submittedName>
        <fullName evidence="2">Uncharacterized protein</fullName>
    </submittedName>
</protein>
<feature type="transmembrane region" description="Helical" evidence="1">
    <location>
        <begin position="69"/>
        <end position="90"/>
    </location>
</feature>
<name>A0ABY1K3E8_9BACL</name>
<proteinExistence type="predicted"/>
<keyword evidence="1" id="KW-0472">Membrane</keyword>
<evidence type="ECO:0000313" key="2">
    <source>
        <dbReference type="EMBL" id="SIR19453.1"/>
    </source>
</evidence>
<organism evidence="2 3">
    <name type="scientific">Paenibacillus macquariensis</name>
    <dbReference type="NCBI Taxonomy" id="948756"/>
    <lineage>
        <taxon>Bacteria</taxon>
        <taxon>Bacillati</taxon>
        <taxon>Bacillota</taxon>
        <taxon>Bacilli</taxon>
        <taxon>Bacillales</taxon>
        <taxon>Paenibacillaceae</taxon>
        <taxon>Paenibacillus</taxon>
    </lineage>
</organism>
<feature type="transmembrane region" description="Helical" evidence="1">
    <location>
        <begin position="16"/>
        <end position="36"/>
    </location>
</feature>
<reference evidence="2 3" key="1">
    <citation type="submission" date="2017-01" db="EMBL/GenBank/DDBJ databases">
        <authorList>
            <person name="Varghese N."/>
            <person name="Submissions S."/>
        </authorList>
    </citation>
    <scope>NUCLEOTIDE SEQUENCE [LARGE SCALE GENOMIC DNA]</scope>
    <source>
        <strain evidence="2 3">ATCC 23464</strain>
    </source>
</reference>
<gene>
    <name evidence="2" type="ORF">SAMN05421578_108151</name>
</gene>